<sequence length="268" mass="29137">METAQLRYNWTDSDAYEAFMGRWSEHLASPFLARVNVAPGGRVLDVACGTGVLTKALAEAGAHVIGVDASEGYLEGARLRRSHPNIAYEHGDVRHLRFDDDVFDAAVSSLALDVIPEIEQVVAEMKRVTRPGGVVASAVTQFFGGMPAFDLVYNTGAVLDTDVARMRSMRAGRTHFWPNGQAALWRKIGLAEVTEVPVVVDCEYQSFADYWATFTDGPGSVTGMLMALSDDARGSIEQHVRAGYLVGLPDGPRSFPMMFRVVRGLVPA</sequence>
<gene>
    <name evidence="2" type="ORF">RGR602_CH02951</name>
</gene>
<dbReference type="CDD" id="cd02440">
    <property type="entry name" value="AdoMet_MTases"/>
    <property type="match status" value="1"/>
</dbReference>
<dbReference type="Gene3D" id="3.40.50.150">
    <property type="entry name" value="Vaccinia Virus protein VP39"/>
    <property type="match status" value="1"/>
</dbReference>
<accession>A0A0B4X6S2</accession>
<proteinExistence type="predicted"/>
<evidence type="ECO:0000313" key="2">
    <source>
        <dbReference type="EMBL" id="AJD42268.1"/>
    </source>
</evidence>
<keyword evidence="3" id="KW-1185">Reference proteome</keyword>
<dbReference type="KEGG" id="rga:RGR602_CH02951"/>
<dbReference type="Proteomes" id="UP000031368">
    <property type="component" value="Chromosome"/>
</dbReference>
<dbReference type="InterPro" id="IPR041698">
    <property type="entry name" value="Methyltransf_25"/>
</dbReference>
<dbReference type="HOGENOM" id="CLU_037990_2_4_5"/>
<dbReference type="SUPFAM" id="SSF53335">
    <property type="entry name" value="S-adenosyl-L-methionine-dependent methyltransferases"/>
    <property type="match status" value="1"/>
</dbReference>
<dbReference type="GO" id="GO:0008168">
    <property type="term" value="F:methyltransferase activity"/>
    <property type="evidence" value="ECO:0007669"/>
    <property type="project" value="UniProtKB-KW"/>
</dbReference>
<dbReference type="EMBL" id="CP006877">
    <property type="protein sequence ID" value="AJD42268.1"/>
    <property type="molecule type" value="Genomic_DNA"/>
</dbReference>
<dbReference type="PANTHER" id="PTHR43591">
    <property type="entry name" value="METHYLTRANSFERASE"/>
    <property type="match status" value="1"/>
</dbReference>
<dbReference type="Pfam" id="PF13649">
    <property type="entry name" value="Methyltransf_25"/>
    <property type="match status" value="1"/>
</dbReference>
<dbReference type="RefSeq" id="WP_039845698.1">
    <property type="nucleotide sequence ID" value="NZ_CP006877.1"/>
</dbReference>
<dbReference type="AlphaFoldDB" id="A0A0B4X6S2"/>
<feature type="domain" description="Methyltransferase" evidence="1">
    <location>
        <begin position="43"/>
        <end position="133"/>
    </location>
</feature>
<protein>
    <submittedName>
        <fullName evidence="2">SAM-dependent methyltransferase protein</fullName>
    </submittedName>
</protein>
<dbReference type="InterPro" id="IPR029063">
    <property type="entry name" value="SAM-dependent_MTases_sf"/>
</dbReference>
<reference evidence="2 3" key="1">
    <citation type="submission" date="2013-11" db="EMBL/GenBank/DDBJ databases">
        <title>Complete genome sequence of Rhizobium gallicum bv. gallicum R602.</title>
        <authorList>
            <person name="Bustos P."/>
            <person name="Santamaria R.I."/>
            <person name="Lozano L."/>
            <person name="Acosta J.L."/>
            <person name="Ormeno-Orrillo E."/>
            <person name="Rogel M.A."/>
            <person name="Romero D."/>
            <person name="Cevallos M.A."/>
            <person name="Martinez-Romero E."/>
            <person name="Gonzalez V."/>
        </authorList>
    </citation>
    <scope>NUCLEOTIDE SEQUENCE [LARGE SCALE GENOMIC DNA]</scope>
    <source>
        <strain evidence="2 3">R602</strain>
    </source>
</reference>
<name>A0A0B4X6S2_9HYPH</name>
<keyword evidence="2" id="KW-0489">Methyltransferase</keyword>
<keyword evidence="2" id="KW-0808">Transferase</keyword>
<dbReference type="GO" id="GO:0032259">
    <property type="term" value="P:methylation"/>
    <property type="evidence" value="ECO:0007669"/>
    <property type="project" value="UniProtKB-KW"/>
</dbReference>
<organism evidence="2 3">
    <name type="scientific">Rhizobium gallicum bv. gallicum R602sp</name>
    <dbReference type="NCBI Taxonomy" id="1041138"/>
    <lineage>
        <taxon>Bacteria</taxon>
        <taxon>Pseudomonadati</taxon>
        <taxon>Pseudomonadota</taxon>
        <taxon>Alphaproteobacteria</taxon>
        <taxon>Hyphomicrobiales</taxon>
        <taxon>Rhizobiaceae</taxon>
        <taxon>Rhizobium/Agrobacterium group</taxon>
        <taxon>Rhizobium</taxon>
    </lineage>
</organism>
<evidence type="ECO:0000313" key="3">
    <source>
        <dbReference type="Proteomes" id="UP000031368"/>
    </source>
</evidence>
<evidence type="ECO:0000259" key="1">
    <source>
        <dbReference type="Pfam" id="PF13649"/>
    </source>
</evidence>